<proteinExistence type="predicted"/>
<protein>
    <submittedName>
        <fullName evidence="2">Uncharacterized protein</fullName>
    </submittedName>
</protein>
<feature type="non-terminal residue" evidence="2">
    <location>
        <position position="1"/>
    </location>
</feature>
<name>A0A821YP35_9BILA</name>
<evidence type="ECO:0000313" key="2">
    <source>
        <dbReference type="EMBL" id="CAF4965748.1"/>
    </source>
</evidence>
<feature type="compositionally biased region" description="Basic and acidic residues" evidence="1">
    <location>
        <begin position="1"/>
        <end position="10"/>
    </location>
</feature>
<keyword evidence="3" id="KW-1185">Reference proteome</keyword>
<feature type="region of interest" description="Disordered" evidence="1">
    <location>
        <begin position="1"/>
        <end position="22"/>
    </location>
</feature>
<evidence type="ECO:0000256" key="1">
    <source>
        <dbReference type="SAM" id="MobiDB-lite"/>
    </source>
</evidence>
<dbReference type="EMBL" id="CAJOBP010097223">
    <property type="protein sequence ID" value="CAF4965748.1"/>
    <property type="molecule type" value="Genomic_DNA"/>
</dbReference>
<dbReference type="AlphaFoldDB" id="A0A821YP35"/>
<dbReference type="Proteomes" id="UP000663873">
    <property type="component" value="Unassembled WGS sequence"/>
</dbReference>
<gene>
    <name evidence="2" type="ORF">UJA718_LOCUS48483</name>
</gene>
<evidence type="ECO:0000313" key="3">
    <source>
        <dbReference type="Proteomes" id="UP000663873"/>
    </source>
</evidence>
<sequence>HPKLDEKNDLTNDSTYVPPRPTASLIAHIPPVNPPGSVPVVTTATRLLPSSPLLNDITHSQLSVNRYGAANVAANPNPHP</sequence>
<comment type="caution">
    <text evidence="2">The sequence shown here is derived from an EMBL/GenBank/DDBJ whole genome shotgun (WGS) entry which is preliminary data.</text>
</comment>
<organism evidence="2 3">
    <name type="scientific">Rotaria socialis</name>
    <dbReference type="NCBI Taxonomy" id="392032"/>
    <lineage>
        <taxon>Eukaryota</taxon>
        <taxon>Metazoa</taxon>
        <taxon>Spiralia</taxon>
        <taxon>Gnathifera</taxon>
        <taxon>Rotifera</taxon>
        <taxon>Eurotatoria</taxon>
        <taxon>Bdelloidea</taxon>
        <taxon>Philodinida</taxon>
        <taxon>Philodinidae</taxon>
        <taxon>Rotaria</taxon>
    </lineage>
</organism>
<feature type="non-terminal residue" evidence="2">
    <location>
        <position position="80"/>
    </location>
</feature>
<reference evidence="2" key="1">
    <citation type="submission" date="2021-02" db="EMBL/GenBank/DDBJ databases">
        <authorList>
            <person name="Nowell W R."/>
        </authorList>
    </citation>
    <scope>NUCLEOTIDE SEQUENCE</scope>
</reference>
<accession>A0A821YP35</accession>